<name>A0A9D9GKM5_9BACL</name>
<proteinExistence type="predicted"/>
<feature type="domain" description="DNA replication/recombination mediator RecO N-terminal" evidence="1">
    <location>
        <begin position="9"/>
        <end position="63"/>
    </location>
</feature>
<protein>
    <submittedName>
        <fullName evidence="2">Recombination protein O N-terminal domain-containing protein</fullName>
    </submittedName>
</protein>
<dbReference type="EMBL" id="JADING010000007">
    <property type="protein sequence ID" value="MBO8413902.1"/>
    <property type="molecule type" value="Genomic_DNA"/>
</dbReference>
<reference evidence="2" key="1">
    <citation type="submission" date="2020-10" db="EMBL/GenBank/DDBJ databases">
        <authorList>
            <person name="Gilroy R."/>
        </authorList>
    </citation>
    <scope>NUCLEOTIDE SEQUENCE</scope>
    <source>
        <strain evidence="2">1748</strain>
    </source>
</reference>
<sequence length="71" mass="7771">MEQKIIPLTGYVLSASKYQDSDAVVNLLTKDGIVSGNIRGGYSYTSKNHIGAQIFNLIAVSYTHLRAHETT</sequence>
<dbReference type="AlphaFoldDB" id="A0A9D9GKM5"/>
<comment type="caution">
    <text evidence="2">The sequence shown here is derived from an EMBL/GenBank/DDBJ whole genome shotgun (WGS) entry which is preliminary data.</text>
</comment>
<gene>
    <name evidence="2" type="ORF">IAC78_00250</name>
</gene>
<dbReference type="Pfam" id="PF11967">
    <property type="entry name" value="RecO_N"/>
    <property type="match status" value="1"/>
</dbReference>
<dbReference type="InterPro" id="IPR012340">
    <property type="entry name" value="NA-bd_OB-fold"/>
</dbReference>
<dbReference type="Gene3D" id="2.40.50.140">
    <property type="entry name" value="Nucleic acid-binding proteins"/>
    <property type="match status" value="1"/>
</dbReference>
<reference evidence="2" key="2">
    <citation type="journal article" date="2021" name="PeerJ">
        <title>Extensive microbial diversity within the chicken gut microbiome revealed by metagenomics and culture.</title>
        <authorList>
            <person name="Gilroy R."/>
            <person name="Ravi A."/>
            <person name="Getino M."/>
            <person name="Pursley I."/>
            <person name="Horton D.L."/>
            <person name="Alikhan N.F."/>
            <person name="Baker D."/>
            <person name="Gharbi K."/>
            <person name="Hall N."/>
            <person name="Watson M."/>
            <person name="Adriaenssens E.M."/>
            <person name="Foster-Nyarko E."/>
            <person name="Jarju S."/>
            <person name="Secka A."/>
            <person name="Antonio M."/>
            <person name="Oren A."/>
            <person name="Chaudhuri R.R."/>
            <person name="La Ragione R."/>
            <person name="Hildebrand F."/>
            <person name="Pallen M.J."/>
        </authorList>
    </citation>
    <scope>NUCLEOTIDE SEQUENCE</scope>
    <source>
        <strain evidence="2">1748</strain>
    </source>
</reference>
<dbReference type="SUPFAM" id="SSF50249">
    <property type="entry name" value="Nucleic acid-binding proteins"/>
    <property type="match status" value="1"/>
</dbReference>
<organism evidence="2 3">
    <name type="scientific">Candidatus Scatoplasma merdavium</name>
    <dbReference type="NCBI Taxonomy" id="2840932"/>
    <lineage>
        <taxon>Bacteria</taxon>
        <taxon>Bacillati</taxon>
        <taxon>Bacillota</taxon>
        <taxon>Bacilli</taxon>
        <taxon>Bacillales</taxon>
        <taxon>Candidatus Scatoplasma</taxon>
    </lineage>
</organism>
<accession>A0A9D9GKM5</accession>
<evidence type="ECO:0000259" key="1">
    <source>
        <dbReference type="Pfam" id="PF11967"/>
    </source>
</evidence>
<dbReference type="InterPro" id="IPR022572">
    <property type="entry name" value="DNA_rep/recomb_RecO_N"/>
</dbReference>
<evidence type="ECO:0000313" key="3">
    <source>
        <dbReference type="Proteomes" id="UP000823629"/>
    </source>
</evidence>
<dbReference type="Proteomes" id="UP000823629">
    <property type="component" value="Unassembled WGS sequence"/>
</dbReference>
<evidence type="ECO:0000313" key="2">
    <source>
        <dbReference type="EMBL" id="MBO8413902.1"/>
    </source>
</evidence>